<evidence type="ECO:0000313" key="2">
    <source>
        <dbReference type="EMBL" id="KAF6309754.1"/>
    </source>
</evidence>
<sequence>MSQELLVLKREIWNGEGKLWGSPRGRAGVESAASEHDLICGDAVSISARECEEGQRQGWSNAEQSINNAKQRIDSANRNVQAGNEKLKKLAEGGAL</sequence>
<feature type="region of interest" description="Disordered" evidence="1">
    <location>
        <begin position="71"/>
        <end position="96"/>
    </location>
</feature>
<evidence type="ECO:0000256" key="1">
    <source>
        <dbReference type="SAM" id="MobiDB-lite"/>
    </source>
</evidence>
<gene>
    <name evidence="2" type="ORF">mPipKuh1_011322</name>
</gene>
<comment type="caution">
    <text evidence="2">The sequence shown here is derived from an EMBL/GenBank/DDBJ whole genome shotgun (WGS) entry which is preliminary data.</text>
</comment>
<dbReference type="Proteomes" id="UP000558488">
    <property type="component" value="Unassembled WGS sequence"/>
</dbReference>
<feature type="compositionally biased region" description="Polar residues" evidence="1">
    <location>
        <begin position="71"/>
        <end position="82"/>
    </location>
</feature>
<dbReference type="EMBL" id="JACAGB010000021">
    <property type="protein sequence ID" value="KAF6309754.1"/>
    <property type="molecule type" value="Genomic_DNA"/>
</dbReference>
<organism evidence="2 3">
    <name type="scientific">Pipistrellus kuhlii</name>
    <name type="common">Kuhl's pipistrelle</name>
    <dbReference type="NCBI Taxonomy" id="59472"/>
    <lineage>
        <taxon>Eukaryota</taxon>
        <taxon>Metazoa</taxon>
        <taxon>Chordata</taxon>
        <taxon>Craniata</taxon>
        <taxon>Vertebrata</taxon>
        <taxon>Euteleostomi</taxon>
        <taxon>Mammalia</taxon>
        <taxon>Eutheria</taxon>
        <taxon>Laurasiatheria</taxon>
        <taxon>Chiroptera</taxon>
        <taxon>Yangochiroptera</taxon>
        <taxon>Vespertilionidae</taxon>
        <taxon>Pipistrellus</taxon>
    </lineage>
</organism>
<proteinExistence type="predicted"/>
<feature type="compositionally biased region" description="Basic and acidic residues" evidence="1">
    <location>
        <begin position="85"/>
        <end position="96"/>
    </location>
</feature>
<name>A0A7J7UA86_PIPKU</name>
<accession>A0A7J7UA86</accession>
<keyword evidence="3" id="KW-1185">Reference proteome</keyword>
<dbReference type="InterPro" id="IPR038818">
    <property type="entry name" value="MCEMP1"/>
</dbReference>
<reference evidence="2 3" key="1">
    <citation type="journal article" date="2020" name="Nature">
        <title>Six reference-quality genomes reveal evolution of bat adaptations.</title>
        <authorList>
            <person name="Jebb D."/>
            <person name="Huang Z."/>
            <person name="Pippel M."/>
            <person name="Hughes G.M."/>
            <person name="Lavrichenko K."/>
            <person name="Devanna P."/>
            <person name="Winkler S."/>
            <person name="Jermiin L.S."/>
            <person name="Skirmuntt E.C."/>
            <person name="Katzourakis A."/>
            <person name="Burkitt-Gray L."/>
            <person name="Ray D.A."/>
            <person name="Sullivan K.A.M."/>
            <person name="Roscito J.G."/>
            <person name="Kirilenko B.M."/>
            <person name="Davalos L.M."/>
            <person name="Corthals A.P."/>
            <person name="Power M.L."/>
            <person name="Jones G."/>
            <person name="Ransome R.D."/>
            <person name="Dechmann D.K.N."/>
            <person name="Locatelli A.G."/>
            <person name="Puechmaille S.J."/>
            <person name="Fedrigo O."/>
            <person name="Jarvis E.D."/>
            <person name="Hiller M."/>
            <person name="Vernes S.C."/>
            <person name="Myers E.W."/>
            <person name="Teeling E.C."/>
        </authorList>
    </citation>
    <scope>NUCLEOTIDE SEQUENCE [LARGE SCALE GENOMIC DNA]</scope>
    <source>
        <strain evidence="2">MPipKuh1</strain>
        <tissue evidence="2">Flight muscle</tissue>
    </source>
</reference>
<dbReference type="AlphaFoldDB" id="A0A7J7UA86"/>
<protein>
    <submittedName>
        <fullName evidence="2">Mast cell expressed membrane protein 1</fullName>
    </submittedName>
</protein>
<dbReference type="PANTHER" id="PTHR37856">
    <property type="entry name" value="MAST CELL-EXPRESSED MEMBRANE PROTEIN 1"/>
    <property type="match status" value="1"/>
</dbReference>
<dbReference type="PANTHER" id="PTHR37856:SF1">
    <property type="entry name" value="MAST CELL-EXPRESSED MEMBRANE PROTEIN 1"/>
    <property type="match status" value="1"/>
</dbReference>
<evidence type="ECO:0000313" key="3">
    <source>
        <dbReference type="Proteomes" id="UP000558488"/>
    </source>
</evidence>